<dbReference type="RefSeq" id="WP_139867927.1">
    <property type="nucleotide sequence ID" value="NZ_CP040951.1"/>
</dbReference>
<dbReference type="EMBL" id="CP040953">
    <property type="protein sequence ID" value="QDC41260.1"/>
    <property type="molecule type" value="Genomic_DNA"/>
</dbReference>
<evidence type="ECO:0000313" key="2">
    <source>
        <dbReference type="EMBL" id="QDC41260.1"/>
    </source>
</evidence>
<name>A0AAX1EZS4_9PROT</name>
<feature type="transmembrane region" description="Helical" evidence="1">
    <location>
        <begin position="10"/>
        <end position="28"/>
    </location>
</feature>
<dbReference type="KEGG" id="muv:FIT94_04185"/>
<feature type="transmembrane region" description="Helical" evidence="1">
    <location>
        <begin position="158"/>
        <end position="188"/>
    </location>
</feature>
<feature type="transmembrane region" description="Helical" evidence="1">
    <location>
        <begin position="200"/>
        <end position="228"/>
    </location>
</feature>
<dbReference type="Proteomes" id="UP000314901">
    <property type="component" value="Chromosome"/>
</dbReference>
<sequence length="274" mass="32289">MITRLSPFEILNPLVVIISIFLFRDFFYNYYPDYFLGALFLIIGIWIGSLWSIAKFKYTQNKVIQFTQTWNIFYPGKFAFGFVVIYMTLDQFINMDYIKYHYQISIDDGFFYAIPLFIGLYIGDIWHFKFVKWKQFFNVTKIEGWDKAKLDYVISNRLSIFFISSAIFILFSLGMLLGSICGLGLFLQGVVIGSKFDVPWYLDIFVCLAVVIISLIGTFILLTPLMFIEHAKKSTKQNYIFNLIKKADNFYKFSNEISQVMSKNEYRLKFLKDI</sequence>
<feature type="transmembrane region" description="Helical" evidence="1">
    <location>
        <begin position="34"/>
        <end position="51"/>
    </location>
</feature>
<dbReference type="GeneID" id="66285079"/>
<keyword evidence="1" id="KW-0812">Transmembrane</keyword>
<protein>
    <submittedName>
        <fullName evidence="2">Uncharacterized protein</fullName>
    </submittedName>
</protein>
<dbReference type="AlphaFoldDB" id="A0AAX1EZS4"/>
<feature type="transmembrane region" description="Helical" evidence="1">
    <location>
        <begin position="109"/>
        <end position="128"/>
    </location>
</feature>
<accession>A0AAX1EZS4</accession>
<organism evidence="2 3">
    <name type="scientific">Candidatus Methylopumilus universalis</name>
    <dbReference type="NCBI Taxonomy" id="2588536"/>
    <lineage>
        <taxon>Bacteria</taxon>
        <taxon>Pseudomonadati</taxon>
        <taxon>Pseudomonadota</taxon>
        <taxon>Betaproteobacteria</taxon>
        <taxon>Nitrosomonadales</taxon>
        <taxon>Methylophilaceae</taxon>
        <taxon>Candidatus Methylopumilus</taxon>
    </lineage>
</organism>
<evidence type="ECO:0000313" key="3">
    <source>
        <dbReference type="Proteomes" id="UP000314901"/>
    </source>
</evidence>
<feature type="transmembrane region" description="Helical" evidence="1">
    <location>
        <begin position="72"/>
        <end position="89"/>
    </location>
</feature>
<proteinExistence type="predicted"/>
<evidence type="ECO:0000256" key="1">
    <source>
        <dbReference type="SAM" id="Phobius"/>
    </source>
</evidence>
<keyword evidence="1" id="KW-0472">Membrane</keyword>
<reference evidence="2 3" key="1">
    <citation type="journal article" date="2019" name="ISME J.">
        <title>Evolution in action: habitat transition from sediment to the pelagial leads to genome streamlining in Methylophilaceae.</title>
        <authorList>
            <person name="Salcher M."/>
            <person name="Schaefle D."/>
            <person name="Kaspar M."/>
            <person name="Neuenschwander S.M."/>
            <person name="Ghai R."/>
        </authorList>
    </citation>
    <scope>NUCLEOTIDE SEQUENCE [LARGE SCALE GENOMIC DNA]</scope>
    <source>
        <strain evidence="2 3">MMS-RVI-51</strain>
    </source>
</reference>
<keyword evidence="1" id="KW-1133">Transmembrane helix</keyword>
<gene>
    <name evidence="2" type="ORF">FIT94_04185</name>
</gene>